<protein>
    <submittedName>
        <fullName evidence="6">Phage repressor</fullName>
    </submittedName>
</protein>
<dbReference type="GO" id="GO:0003677">
    <property type="term" value="F:DNA binding"/>
    <property type="evidence" value="ECO:0007669"/>
    <property type="project" value="UniProtKB-KW"/>
</dbReference>
<evidence type="ECO:0000256" key="3">
    <source>
        <dbReference type="ARBA" id="ARBA00023163"/>
    </source>
</evidence>
<dbReference type="PROSITE" id="PS50943">
    <property type="entry name" value="HTH_CROC1"/>
    <property type="match status" value="1"/>
</dbReference>
<gene>
    <name evidence="5" type="ORF">NCTC11296_02976</name>
    <name evidence="6" type="ORF">NCTC11296_02999</name>
</gene>
<reference evidence="6 7" key="1">
    <citation type="submission" date="2018-06" db="EMBL/GenBank/DDBJ databases">
        <authorList>
            <consortium name="Pathogen Informatics"/>
            <person name="Doyle S."/>
        </authorList>
    </citation>
    <scope>NUCLEOTIDE SEQUENCE [LARGE SCALE GENOMIC DNA]</scope>
    <source>
        <strain evidence="6 7">NCTC11296</strain>
    </source>
</reference>
<dbReference type="PANTHER" id="PTHR40661">
    <property type="match status" value="1"/>
</dbReference>
<dbReference type="InterPro" id="IPR039418">
    <property type="entry name" value="LexA-like"/>
</dbReference>
<evidence type="ECO:0000256" key="1">
    <source>
        <dbReference type="ARBA" id="ARBA00023015"/>
    </source>
</evidence>
<accession>A0A377IW69</accession>
<dbReference type="SUPFAM" id="SSF47413">
    <property type="entry name" value="lambda repressor-like DNA-binding domains"/>
    <property type="match status" value="1"/>
</dbReference>
<dbReference type="Pfam" id="PF00717">
    <property type="entry name" value="Peptidase_S24"/>
    <property type="match status" value="1"/>
</dbReference>
<evidence type="ECO:0000259" key="4">
    <source>
        <dbReference type="PROSITE" id="PS50943"/>
    </source>
</evidence>
<dbReference type="SMART" id="SM00530">
    <property type="entry name" value="HTH_XRE"/>
    <property type="match status" value="1"/>
</dbReference>
<dbReference type="Proteomes" id="UP000254465">
    <property type="component" value="Unassembled WGS sequence"/>
</dbReference>
<dbReference type="AlphaFoldDB" id="A0A377IW69"/>
<dbReference type="SUPFAM" id="SSF51306">
    <property type="entry name" value="LexA/Signal peptidase"/>
    <property type="match status" value="1"/>
</dbReference>
<dbReference type="InterPro" id="IPR010982">
    <property type="entry name" value="Lambda_DNA-bd_dom_sf"/>
</dbReference>
<dbReference type="CDD" id="cd00093">
    <property type="entry name" value="HTH_XRE"/>
    <property type="match status" value="1"/>
</dbReference>
<dbReference type="InterPro" id="IPR036286">
    <property type="entry name" value="LexA/Signal_pep-like_sf"/>
</dbReference>
<name>A0A377IW69_AVIPA</name>
<proteinExistence type="predicted"/>
<evidence type="ECO:0000313" key="5">
    <source>
        <dbReference type="EMBL" id="STO73025.1"/>
    </source>
</evidence>
<organism evidence="6 7">
    <name type="scientific">Avibacterium paragallinarum</name>
    <name type="common">Haemophilus gallinarum</name>
    <dbReference type="NCBI Taxonomy" id="728"/>
    <lineage>
        <taxon>Bacteria</taxon>
        <taxon>Pseudomonadati</taxon>
        <taxon>Pseudomonadota</taxon>
        <taxon>Gammaproteobacteria</taxon>
        <taxon>Pasteurellales</taxon>
        <taxon>Pasteurellaceae</taxon>
        <taxon>Avibacterium</taxon>
    </lineage>
</organism>
<dbReference type="EMBL" id="UGHK01000002">
    <property type="protein sequence ID" value="STO73025.1"/>
    <property type="molecule type" value="Genomic_DNA"/>
</dbReference>
<dbReference type="InterPro" id="IPR001387">
    <property type="entry name" value="Cro/C1-type_HTH"/>
</dbReference>
<dbReference type="CDD" id="cd06529">
    <property type="entry name" value="S24_LexA-like"/>
    <property type="match status" value="1"/>
</dbReference>
<evidence type="ECO:0000313" key="7">
    <source>
        <dbReference type="Proteomes" id="UP000254465"/>
    </source>
</evidence>
<feature type="domain" description="HTH cro/C1-type" evidence="4">
    <location>
        <begin position="8"/>
        <end position="52"/>
    </location>
</feature>
<dbReference type="RefSeq" id="WP_017807414.1">
    <property type="nucleotide sequence ID" value="NZ_PQVK01000003.1"/>
</dbReference>
<evidence type="ECO:0000313" key="6">
    <source>
        <dbReference type="EMBL" id="STO91870.1"/>
    </source>
</evidence>
<keyword evidence="3" id="KW-0804">Transcription</keyword>
<dbReference type="Gene3D" id="1.10.260.40">
    <property type="entry name" value="lambda repressor-like DNA-binding domains"/>
    <property type="match status" value="1"/>
</dbReference>
<keyword evidence="2" id="KW-0238">DNA-binding</keyword>
<dbReference type="PANTHER" id="PTHR40661:SF3">
    <property type="entry name" value="FELS-1 PROPHAGE TRANSCRIPTIONAL REGULATOR"/>
    <property type="match status" value="1"/>
</dbReference>
<sequence length="112" mass="12891">MKNIARRIKEIRERKGISREDLADNLHLSVETLIGYEEGLTKLSTDLISEFAFVDEHGELFIKRLQKVPNGGIKILSDNPHYAPLDFTQEELERCYIMGKLVKALPLHMIDL</sequence>
<dbReference type="InterPro" id="IPR015927">
    <property type="entry name" value="Peptidase_S24_S26A/B/C"/>
</dbReference>
<dbReference type="EMBL" id="UGHK01000003">
    <property type="protein sequence ID" value="STO91870.1"/>
    <property type="molecule type" value="Genomic_DNA"/>
</dbReference>
<dbReference type="Pfam" id="PF01381">
    <property type="entry name" value="HTH_3"/>
    <property type="match status" value="1"/>
</dbReference>
<dbReference type="Gene3D" id="2.10.109.10">
    <property type="entry name" value="Umud Fragment, subunit A"/>
    <property type="match status" value="1"/>
</dbReference>
<keyword evidence="1" id="KW-0805">Transcription regulation</keyword>
<evidence type="ECO:0000256" key="2">
    <source>
        <dbReference type="ARBA" id="ARBA00023125"/>
    </source>
</evidence>